<protein>
    <submittedName>
        <fullName evidence="2">Uncharacterized protein</fullName>
    </submittedName>
</protein>
<dbReference type="RefSeq" id="WP_219373707.1">
    <property type="nucleotide sequence ID" value="NZ_CP080035.1"/>
</dbReference>
<keyword evidence="3" id="KW-1185">Reference proteome</keyword>
<name>A0ABX8TPA1_9CAUL</name>
<keyword evidence="1" id="KW-0472">Membrane</keyword>
<dbReference type="GeneID" id="94377240"/>
<keyword evidence="2" id="KW-0614">Plasmid</keyword>
<reference evidence="2 3" key="1">
    <citation type="submission" date="2021-07" db="EMBL/GenBank/DDBJ databases">
        <title>Isolation and characterization of bacteria from a gold mining with a capacity of golden bioaccumulation.</title>
        <authorList>
            <person name="Yang X.J."/>
        </authorList>
    </citation>
    <scope>NUCLEOTIDE SEQUENCE [LARGE SCALE GENOMIC DNA]</scope>
    <source>
        <strain evidence="2 3">Au29</strain>
        <plasmid evidence="2 3">unnamed1</plasmid>
    </source>
</reference>
<gene>
    <name evidence="2" type="ORF">KWG56_18250</name>
</gene>
<keyword evidence="1" id="KW-1133">Transmembrane helix</keyword>
<sequence length="101" mass="10753">MNTSPGMQLDPRAQATMNALAGVVLDPKIHRTNCIVGICICSVFISIFFLIGLGATVIGFLGGGWVAGLVGLSFFLFPGIFAGIPIFIVFRLLRIMKALPK</sequence>
<geneLocation type="plasmid" evidence="2 3">
    <name>unnamed1</name>
</geneLocation>
<keyword evidence="1" id="KW-0812">Transmembrane</keyword>
<proteinExistence type="predicted"/>
<feature type="transmembrane region" description="Helical" evidence="1">
    <location>
        <begin position="67"/>
        <end position="93"/>
    </location>
</feature>
<feature type="transmembrane region" description="Helical" evidence="1">
    <location>
        <begin position="35"/>
        <end position="61"/>
    </location>
</feature>
<dbReference type="EMBL" id="CP080035">
    <property type="protein sequence ID" value="QYC12385.1"/>
    <property type="molecule type" value="Genomic_DNA"/>
</dbReference>
<evidence type="ECO:0000256" key="1">
    <source>
        <dbReference type="SAM" id="Phobius"/>
    </source>
</evidence>
<evidence type="ECO:0000313" key="2">
    <source>
        <dbReference type="EMBL" id="QYC12385.1"/>
    </source>
</evidence>
<evidence type="ECO:0000313" key="3">
    <source>
        <dbReference type="Proteomes" id="UP000824334"/>
    </source>
</evidence>
<dbReference type="Proteomes" id="UP000824334">
    <property type="component" value="Plasmid unnamed1"/>
</dbReference>
<accession>A0ABX8TPA1</accession>
<organism evidence="2 3">
    <name type="scientific">Brevundimonas nasdae</name>
    <dbReference type="NCBI Taxonomy" id="172043"/>
    <lineage>
        <taxon>Bacteria</taxon>
        <taxon>Pseudomonadati</taxon>
        <taxon>Pseudomonadota</taxon>
        <taxon>Alphaproteobacteria</taxon>
        <taxon>Caulobacterales</taxon>
        <taxon>Caulobacteraceae</taxon>
        <taxon>Brevundimonas</taxon>
    </lineage>
</organism>